<dbReference type="EMBL" id="VIKS01000009">
    <property type="protein sequence ID" value="TQV87059.1"/>
    <property type="molecule type" value="Genomic_DNA"/>
</dbReference>
<gene>
    <name evidence="1" type="ORF">FLL46_14735</name>
</gene>
<reference evidence="1 2" key="1">
    <citation type="submission" date="2019-07" db="EMBL/GenBank/DDBJ databases">
        <title>Draft genome for Aliikangiella sp. M105.</title>
        <authorList>
            <person name="Wang G."/>
        </authorList>
    </citation>
    <scope>NUCLEOTIDE SEQUENCE [LARGE SCALE GENOMIC DNA]</scope>
    <source>
        <strain evidence="1 2">M105</strain>
    </source>
</reference>
<dbReference type="PROSITE" id="PS51257">
    <property type="entry name" value="PROKAR_LIPOPROTEIN"/>
    <property type="match status" value="1"/>
</dbReference>
<evidence type="ECO:0008006" key="3">
    <source>
        <dbReference type="Google" id="ProtNLM"/>
    </source>
</evidence>
<protein>
    <recommendedName>
        <fullName evidence="3">Lipoprotein</fullName>
    </recommendedName>
</protein>
<dbReference type="AlphaFoldDB" id="A0A545UC69"/>
<proteinExistence type="predicted"/>
<dbReference type="RefSeq" id="WP_142932027.1">
    <property type="nucleotide sequence ID" value="NZ_ML660165.1"/>
</dbReference>
<evidence type="ECO:0000313" key="1">
    <source>
        <dbReference type="EMBL" id="TQV87059.1"/>
    </source>
</evidence>
<dbReference type="OrthoDB" id="6290690at2"/>
<keyword evidence="2" id="KW-1185">Reference proteome</keyword>
<accession>A0A545UC69</accession>
<dbReference type="Proteomes" id="UP000315439">
    <property type="component" value="Unassembled WGS sequence"/>
</dbReference>
<comment type="caution">
    <text evidence="1">The sequence shown here is derived from an EMBL/GenBank/DDBJ whole genome shotgun (WGS) entry which is preliminary data.</text>
</comment>
<name>A0A545UC69_9GAMM</name>
<organism evidence="1 2">
    <name type="scientific">Aliikangiella coralliicola</name>
    <dbReference type="NCBI Taxonomy" id="2592383"/>
    <lineage>
        <taxon>Bacteria</taxon>
        <taxon>Pseudomonadati</taxon>
        <taxon>Pseudomonadota</taxon>
        <taxon>Gammaproteobacteria</taxon>
        <taxon>Oceanospirillales</taxon>
        <taxon>Pleioneaceae</taxon>
        <taxon>Aliikangiella</taxon>
    </lineage>
</organism>
<sequence>MKLTYFIFVAIFICGCSSIEPAEDDSGILIPLALNDTRDVTIQAMLNNKLSILQGSAGDDHLIGLAPSGEKLYVWFINEGAQTRLKMLTVFDAMGDESQQDLSWKLSREMHRLLSTELIN</sequence>
<evidence type="ECO:0000313" key="2">
    <source>
        <dbReference type="Proteomes" id="UP000315439"/>
    </source>
</evidence>